<feature type="region of interest" description="Disordered" evidence="1">
    <location>
        <begin position="50"/>
        <end position="73"/>
    </location>
</feature>
<dbReference type="Proteomes" id="UP001159042">
    <property type="component" value="Unassembled WGS sequence"/>
</dbReference>
<evidence type="ECO:0000256" key="1">
    <source>
        <dbReference type="SAM" id="MobiDB-lite"/>
    </source>
</evidence>
<gene>
    <name evidence="2" type="ORF">NQ315_004149</name>
</gene>
<name>A0AAV8W7A6_9CUCU</name>
<sequence>MRKFNKSSTMPGNADNKAIPIYSSSLIPNTAYGPEQPRQQLRSLNLTRTSGLNEIKKGNASKREGDFPLLDRK</sequence>
<dbReference type="EMBL" id="JANEYG010000007">
    <property type="protein sequence ID" value="KAJ8922212.1"/>
    <property type="molecule type" value="Genomic_DNA"/>
</dbReference>
<protein>
    <submittedName>
        <fullName evidence="2">Uncharacterized protein</fullName>
    </submittedName>
</protein>
<accession>A0AAV8W7A6</accession>
<keyword evidence="3" id="KW-1185">Reference proteome</keyword>
<organism evidence="2 3">
    <name type="scientific">Exocentrus adspersus</name>
    <dbReference type="NCBI Taxonomy" id="1586481"/>
    <lineage>
        <taxon>Eukaryota</taxon>
        <taxon>Metazoa</taxon>
        <taxon>Ecdysozoa</taxon>
        <taxon>Arthropoda</taxon>
        <taxon>Hexapoda</taxon>
        <taxon>Insecta</taxon>
        <taxon>Pterygota</taxon>
        <taxon>Neoptera</taxon>
        <taxon>Endopterygota</taxon>
        <taxon>Coleoptera</taxon>
        <taxon>Polyphaga</taxon>
        <taxon>Cucujiformia</taxon>
        <taxon>Chrysomeloidea</taxon>
        <taxon>Cerambycidae</taxon>
        <taxon>Lamiinae</taxon>
        <taxon>Acanthocinini</taxon>
        <taxon>Exocentrus</taxon>
    </lineage>
</organism>
<feature type="compositionally biased region" description="Basic and acidic residues" evidence="1">
    <location>
        <begin position="54"/>
        <end position="73"/>
    </location>
</feature>
<proteinExistence type="predicted"/>
<reference evidence="2 3" key="1">
    <citation type="journal article" date="2023" name="Insect Mol. Biol.">
        <title>Genome sequencing provides insights into the evolution of gene families encoding plant cell wall-degrading enzymes in longhorned beetles.</title>
        <authorList>
            <person name="Shin N.R."/>
            <person name="Okamura Y."/>
            <person name="Kirsch R."/>
            <person name="Pauchet Y."/>
        </authorList>
    </citation>
    <scope>NUCLEOTIDE SEQUENCE [LARGE SCALE GENOMIC DNA]</scope>
    <source>
        <strain evidence="2">EAD_L_NR</strain>
    </source>
</reference>
<comment type="caution">
    <text evidence="2">The sequence shown here is derived from an EMBL/GenBank/DDBJ whole genome shotgun (WGS) entry which is preliminary data.</text>
</comment>
<evidence type="ECO:0000313" key="3">
    <source>
        <dbReference type="Proteomes" id="UP001159042"/>
    </source>
</evidence>
<dbReference type="AlphaFoldDB" id="A0AAV8W7A6"/>
<evidence type="ECO:0000313" key="2">
    <source>
        <dbReference type="EMBL" id="KAJ8922212.1"/>
    </source>
</evidence>